<evidence type="ECO:0000256" key="5">
    <source>
        <dbReference type="RuleBase" id="RU000660"/>
    </source>
</evidence>
<feature type="compositionally biased region" description="Polar residues" evidence="6">
    <location>
        <begin position="180"/>
        <end position="195"/>
    </location>
</feature>
<dbReference type="InterPro" id="IPR047859">
    <property type="entry name" value="Ribosomal_bL17_CS"/>
</dbReference>
<dbReference type="InterPro" id="IPR000456">
    <property type="entry name" value="Ribosomal_bL17"/>
</dbReference>
<dbReference type="PANTHER" id="PTHR14413">
    <property type="entry name" value="RIBOSOMAL PROTEIN L17"/>
    <property type="match status" value="1"/>
</dbReference>
<dbReference type="Proteomes" id="UP000068196">
    <property type="component" value="Chromosome"/>
</dbReference>
<dbReference type="PATRIC" id="fig|1653476.3.peg.1779"/>
<evidence type="ECO:0000256" key="2">
    <source>
        <dbReference type="ARBA" id="ARBA00022980"/>
    </source>
</evidence>
<organism evidence="7 8">
    <name type="scientific">Caldimicrobium thiodismutans</name>
    <dbReference type="NCBI Taxonomy" id="1653476"/>
    <lineage>
        <taxon>Bacteria</taxon>
        <taxon>Pseudomonadati</taxon>
        <taxon>Thermodesulfobacteriota</taxon>
        <taxon>Thermodesulfobacteria</taxon>
        <taxon>Thermodesulfobacteriales</taxon>
        <taxon>Thermodesulfobacteriaceae</taxon>
        <taxon>Caldimicrobium</taxon>
    </lineage>
</organism>
<comment type="similarity">
    <text evidence="1 4 5">Belongs to the bacterial ribosomal protein bL17 family.</text>
</comment>
<dbReference type="AlphaFoldDB" id="A0A0U5AQ25"/>
<dbReference type="GO" id="GO:0022625">
    <property type="term" value="C:cytosolic large ribosomal subunit"/>
    <property type="evidence" value="ECO:0007669"/>
    <property type="project" value="TreeGrafter"/>
</dbReference>
<gene>
    <name evidence="4" type="primary">rplQ</name>
    <name evidence="7" type="ORF">THC_1706</name>
</gene>
<dbReference type="KEGG" id="cthi:THC_1706"/>
<keyword evidence="8" id="KW-1185">Reference proteome</keyword>
<dbReference type="GO" id="GO:0006412">
    <property type="term" value="P:translation"/>
    <property type="evidence" value="ECO:0007669"/>
    <property type="project" value="UniProtKB-UniRule"/>
</dbReference>
<dbReference type="InterPro" id="IPR036373">
    <property type="entry name" value="Ribosomal_bL17_sf"/>
</dbReference>
<dbReference type="NCBIfam" id="TIGR00059">
    <property type="entry name" value="L17"/>
    <property type="match status" value="1"/>
</dbReference>
<dbReference type="Gene3D" id="3.90.1030.10">
    <property type="entry name" value="Ribosomal protein L17"/>
    <property type="match status" value="1"/>
</dbReference>
<keyword evidence="3 4" id="KW-0687">Ribonucleoprotein</keyword>
<dbReference type="FunFam" id="3.90.1030.10:FF:000001">
    <property type="entry name" value="50S ribosomal protein L17"/>
    <property type="match status" value="1"/>
</dbReference>
<evidence type="ECO:0000256" key="6">
    <source>
        <dbReference type="SAM" id="MobiDB-lite"/>
    </source>
</evidence>
<feature type="compositionally biased region" description="Basic and acidic residues" evidence="6">
    <location>
        <begin position="146"/>
        <end position="174"/>
    </location>
</feature>
<comment type="subunit">
    <text evidence="4">Part of the 50S ribosomal subunit. Contacts protein L32.</text>
</comment>
<dbReference type="SUPFAM" id="SSF64263">
    <property type="entry name" value="Prokaryotic ribosomal protein L17"/>
    <property type="match status" value="1"/>
</dbReference>
<keyword evidence="2 4" id="KW-0689">Ribosomal protein</keyword>
<name>A0A0U5AQ25_9BACT</name>
<dbReference type="EMBL" id="AP014945">
    <property type="protein sequence ID" value="BAU24066.1"/>
    <property type="molecule type" value="Genomic_DNA"/>
</dbReference>
<dbReference type="GO" id="GO:0003735">
    <property type="term" value="F:structural constituent of ribosome"/>
    <property type="evidence" value="ECO:0007669"/>
    <property type="project" value="InterPro"/>
</dbReference>
<evidence type="ECO:0000256" key="4">
    <source>
        <dbReference type="HAMAP-Rule" id="MF_01368"/>
    </source>
</evidence>
<dbReference type="RefSeq" id="WP_082706403.1">
    <property type="nucleotide sequence ID" value="NZ_AP014945.1"/>
</dbReference>
<evidence type="ECO:0000256" key="3">
    <source>
        <dbReference type="ARBA" id="ARBA00023274"/>
    </source>
</evidence>
<evidence type="ECO:0000256" key="1">
    <source>
        <dbReference type="ARBA" id="ARBA00008777"/>
    </source>
</evidence>
<dbReference type="PROSITE" id="PS01167">
    <property type="entry name" value="RIBOSOMAL_L17"/>
    <property type="match status" value="1"/>
</dbReference>
<evidence type="ECO:0000313" key="7">
    <source>
        <dbReference type="EMBL" id="BAU24066.1"/>
    </source>
</evidence>
<reference evidence="7 8" key="1">
    <citation type="journal article" date="2016" name="Int. J. Syst. Evol. Microbiol.">
        <title>Caldimicrobium thiodismutans sp. nov., a sulfur-disproportionating bacterium isolated from a hot spring, and emended description of the genus Caldimicrobium.</title>
        <authorList>
            <person name="Kojima H."/>
            <person name="Umezawa K."/>
            <person name="Fukui M."/>
        </authorList>
    </citation>
    <scope>NUCLEOTIDE SEQUENCE [LARGE SCALE GENOMIC DNA]</scope>
    <source>
        <strain evidence="7 8">TF1</strain>
    </source>
</reference>
<proteinExistence type="inferred from homology"/>
<dbReference type="Pfam" id="PF01196">
    <property type="entry name" value="Ribosomal_L17"/>
    <property type="match status" value="1"/>
</dbReference>
<dbReference type="PANTHER" id="PTHR14413:SF16">
    <property type="entry name" value="LARGE RIBOSOMAL SUBUNIT PROTEIN BL17M"/>
    <property type="match status" value="1"/>
</dbReference>
<protein>
    <recommendedName>
        <fullName evidence="4">Large ribosomal subunit protein bL17</fullName>
    </recommendedName>
</protein>
<dbReference type="OrthoDB" id="9809073at2"/>
<evidence type="ECO:0000313" key="8">
    <source>
        <dbReference type="Proteomes" id="UP000068196"/>
    </source>
</evidence>
<feature type="region of interest" description="Disordered" evidence="6">
    <location>
        <begin position="146"/>
        <end position="195"/>
    </location>
</feature>
<dbReference type="STRING" id="1653476.THC_1706"/>
<accession>A0A0U5AQ25</accession>
<sequence>MRHRKISRRLTSTTEHRLALMRNQVRDLLKHGRITTTLPKAKELRRFAERMITLAKRGDLASRRRALAFLQDKEVVKKLFSELREKFLDRSGGYTRIIKIGLRRGDSAETAIVELVEEKVSFRKSKRGGERLKRLQEFIERKKKEYGLAPTESKEASAEEVSTKESEIEPEKVEPAPSKEGSTSEESPQQTDTSK</sequence>
<reference evidence="8" key="2">
    <citation type="journal article" date="2016" name="Int. J. Syst. Evol. Microbiol.">
        <title>Caldimicrobium thiodismutans sp. nov., a sulfur-disproportionating bacterium isolated from a hot spring.</title>
        <authorList>
            <person name="Kojima H."/>
            <person name="Umezawa K."/>
            <person name="Fukui M."/>
        </authorList>
    </citation>
    <scope>NUCLEOTIDE SEQUENCE [LARGE SCALE GENOMIC DNA]</scope>
    <source>
        <strain evidence="8">TF1</strain>
    </source>
</reference>
<dbReference type="HAMAP" id="MF_01368">
    <property type="entry name" value="Ribosomal_bL17"/>
    <property type="match status" value="1"/>
</dbReference>